<dbReference type="AlphaFoldDB" id="A0A8S1YQ59"/>
<reference evidence="1" key="1">
    <citation type="submission" date="2021-01" db="EMBL/GenBank/DDBJ databases">
        <authorList>
            <consortium name="Genoscope - CEA"/>
            <person name="William W."/>
        </authorList>
    </citation>
    <scope>NUCLEOTIDE SEQUENCE</scope>
</reference>
<protein>
    <submittedName>
        <fullName evidence="1">Uncharacterized protein</fullName>
    </submittedName>
</protein>
<dbReference type="EMBL" id="CAJJDP010000218">
    <property type="protein sequence ID" value="CAD8215207.1"/>
    <property type="molecule type" value="Genomic_DNA"/>
</dbReference>
<sequence length="115" mass="13799">MKRRQFSQGDIYLSFAHIIYEYSKFLTCFSFQQDQNFNISFQITKSQSKYHKCSKNVQLELEQQEEPKLLNQNNEMKQAKQSKEQNSTLSNVYNETQQSQIFQMSCQLDELEYAR</sequence>
<dbReference type="Proteomes" id="UP000683925">
    <property type="component" value="Unassembled WGS sequence"/>
</dbReference>
<gene>
    <name evidence="1" type="ORF">POCTA_138.1.T2140010</name>
</gene>
<accession>A0A8S1YQ59</accession>
<organism evidence="1 2">
    <name type="scientific">Paramecium octaurelia</name>
    <dbReference type="NCBI Taxonomy" id="43137"/>
    <lineage>
        <taxon>Eukaryota</taxon>
        <taxon>Sar</taxon>
        <taxon>Alveolata</taxon>
        <taxon>Ciliophora</taxon>
        <taxon>Intramacronucleata</taxon>
        <taxon>Oligohymenophorea</taxon>
        <taxon>Peniculida</taxon>
        <taxon>Parameciidae</taxon>
        <taxon>Paramecium</taxon>
    </lineage>
</organism>
<comment type="caution">
    <text evidence="1">The sequence shown here is derived from an EMBL/GenBank/DDBJ whole genome shotgun (WGS) entry which is preliminary data.</text>
</comment>
<evidence type="ECO:0000313" key="2">
    <source>
        <dbReference type="Proteomes" id="UP000683925"/>
    </source>
</evidence>
<proteinExistence type="predicted"/>
<keyword evidence="2" id="KW-1185">Reference proteome</keyword>
<evidence type="ECO:0000313" key="1">
    <source>
        <dbReference type="EMBL" id="CAD8215207.1"/>
    </source>
</evidence>
<name>A0A8S1YQ59_PAROT</name>